<sequence>MFFSEYKEPKLSGERFSVIYKLSGNEKEAYEKAKDLCLEQTVEFPGELLPDGAIRDSIVGRIESFKKHDSMHYMATVSYAVETSSNELTQLLNVVFGNSSIKPGIRVEKLLLSDVILKNFKGPRFGRDGLREYLGIKNRPLLFTALKPMGLSSEALADLAYKFALGGIDLIKDDHGLSNQSFSPFEERVELCVNAINKANRETGGKSVYVPNITAPFSEMVDRARKAKELGAGGLLISPGLAGFDAMREISEDENINLPVFSHPAFLGTFVMSNETGISHGALLGQIMRLAGADATIYPNFGGRFSFSREECESIAVCTSEKMGNLKPIFPCPAGGMSLGSIPESLKVYGKDVIFLVGGGLFRHGPNLIENCAYFRKLIENIDLKEIF</sequence>
<evidence type="ECO:0000259" key="1">
    <source>
        <dbReference type="Pfam" id="PF00016"/>
    </source>
</evidence>
<dbReference type="PANTHER" id="PTHR42704">
    <property type="entry name" value="RIBULOSE BISPHOSPHATE CARBOXYLASE"/>
    <property type="match status" value="1"/>
</dbReference>
<dbReference type="InterPro" id="IPR033966">
    <property type="entry name" value="RuBisCO"/>
</dbReference>
<evidence type="ECO:0000313" key="2">
    <source>
        <dbReference type="EMBL" id="AEV67913.1"/>
    </source>
</evidence>
<organism evidence="2 3">
    <name type="scientific">Acetivibrio clariflavus (strain DSM 19732 / NBRC 101661 / EBR45)</name>
    <name type="common">Clostridium clariflavum</name>
    <dbReference type="NCBI Taxonomy" id="720554"/>
    <lineage>
        <taxon>Bacteria</taxon>
        <taxon>Bacillati</taxon>
        <taxon>Bacillota</taxon>
        <taxon>Clostridia</taxon>
        <taxon>Eubacteriales</taxon>
        <taxon>Oscillospiraceae</taxon>
        <taxon>Acetivibrio</taxon>
    </lineage>
</organism>
<dbReference type="PANTHER" id="PTHR42704:SF17">
    <property type="entry name" value="RIBULOSE BISPHOSPHATE CARBOXYLASE LARGE CHAIN"/>
    <property type="match status" value="1"/>
</dbReference>
<reference evidence="2 3" key="2">
    <citation type="journal article" date="2012" name="Stand. Genomic Sci.">
        <title>Complete Genome Sequence of Clostridium clariflavum DSM 19732.</title>
        <authorList>
            <person name="Izquierdo J.A."/>
            <person name="Goodwin L."/>
            <person name="Davenport K.W."/>
            <person name="Teshima H."/>
            <person name="Bruce D."/>
            <person name="Detter C."/>
            <person name="Tapia R."/>
            <person name="Han S."/>
            <person name="Land M."/>
            <person name="Hauser L."/>
            <person name="Jeffries C.D."/>
            <person name="Han J."/>
            <person name="Pitluck S."/>
            <person name="Nolan M."/>
            <person name="Chen A."/>
            <person name="Huntemann M."/>
            <person name="Mavromatis K."/>
            <person name="Mikhailova N."/>
            <person name="Liolios K."/>
            <person name="Woyke T."/>
            <person name="Lynd L.R."/>
        </authorList>
    </citation>
    <scope>NUCLEOTIDE SEQUENCE [LARGE SCALE GENOMIC DNA]</scope>
    <source>
        <strain evidence="3">DSM 19732 / NBRC 101661 / EBR45</strain>
    </source>
</reference>
<dbReference type="InterPro" id="IPR000685">
    <property type="entry name" value="RuBisCO_lsu_C"/>
</dbReference>
<dbReference type="InterPro" id="IPR036376">
    <property type="entry name" value="RuBisCO_lsu_C_sf"/>
</dbReference>
<dbReference type="eggNOG" id="COG1850">
    <property type="taxonomic scope" value="Bacteria"/>
</dbReference>
<evidence type="ECO:0000313" key="3">
    <source>
        <dbReference type="Proteomes" id="UP000005435"/>
    </source>
</evidence>
<dbReference type="STRING" id="720554.Clocl_1256"/>
<gene>
    <name evidence="2" type="ordered locus">Clocl_1256</name>
</gene>
<dbReference type="GO" id="GO:0000287">
    <property type="term" value="F:magnesium ion binding"/>
    <property type="evidence" value="ECO:0007669"/>
    <property type="project" value="InterPro"/>
</dbReference>
<keyword evidence="3" id="KW-1185">Reference proteome</keyword>
<feature type="domain" description="Ribulose bisphosphate carboxylase large subunit C-terminal" evidence="1">
    <location>
        <begin position="130"/>
        <end position="364"/>
    </location>
</feature>
<dbReference type="CDD" id="cd08210">
    <property type="entry name" value="RLP_RrRLP"/>
    <property type="match status" value="1"/>
</dbReference>
<dbReference type="EMBL" id="CP003065">
    <property type="protein sequence ID" value="AEV67913.1"/>
    <property type="molecule type" value="Genomic_DNA"/>
</dbReference>
<dbReference type="HOGENOM" id="CLU_031450_3_1_9"/>
<dbReference type="InterPro" id="IPR036422">
    <property type="entry name" value="RuBisCO_lsu_N_sf"/>
</dbReference>
<dbReference type="KEGG" id="ccl:Clocl_1256"/>
<dbReference type="SUPFAM" id="SSF54966">
    <property type="entry name" value="RuBisCO, large subunit, small (N-terminal) domain"/>
    <property type="match status" value="1"/>
</dbReference>
<proteinExistence type="predicted"/>
<dbReference type="SUPFAM" id="SSF51649">
    <property type="entry name" value="RuBisCo, C-terminal domain"/>
    <property type="match status" value="1"/>
</dbReference>
<dbReference type="SFLD" id="SFLDF00158">
    <property type="entry name" value="5-methylthio-D-ribulose_1-phos"/>
    <property type="match status" value="1"/>
</dbReference>
<dbReference type="SFLD" id="SFLDG00301">
    <property type="entry name" value="RuBisCO-like_proteins"/>
    <property type="match status" value="1"/>
</dbReference>
<accession>G8LZL2</accession>
<dbReference type="Proteomes" id="UP000005435">
    <property type="component" value="Chromosome"/>
</dbReference>
<dbReference type="RefSeq" id="WP_014254528.1">
    <property type="nucleotide sequence ID" value="NC_016627.1"/>
</dbReference>
<dbReference type="AlphaFoldDB" id="G8LZL2"/>
<dbReference type="SFLD" id="SFLDS00014">
    <property type="entry name" value="RuBisCO"/>
    <property type="match status" value="1"/>
</dbReference>
<dbReference type="Pfam" id="PF00016">
    <property type="entry name" value="RuBisCO_large"/>
    <property type="match status" value="1"/>
</dbReference>
<dbReference type="GO" id="GO:0016984">
    <property type="term" value="F:ribulose-bisphosphate carboxylase activity"/>
    <property type="evidence" value="ECO:0007669"/>
    <property type="project" value="InterPro"/>
</dbReference>
<protein>
    <submittedName>
        <fullName evidence="2">Ribulose 1,5-bisphosphate carboxylase, large subunit</fullName>
    </submittedName>
</protein>
<dbReference type="Gene3D" id="3.30.70.150">
    <property type="entry name" value="RuBisCO large subunit, N-terminal domain"/>
    <property type="match status" value="1"/>
</dbReference>
<name>G8LZL2_ACECE</name>
<dbReference type="GO" id="GO:0015977">
    <property type="term" value="P:carbon fixation"/>
    <property type="evidence" value="ECO:0007669"/>
    <property type="project" value="InterPro"/>
</dbReference>
<reference evidence="3" key="1">
    <citation type="submission" date="2011-12" db="EMBL/GenBank/DDBJ databases">
        <title>Complete sequence of Clostridium clariflavum DSM 19732.</title>
        <authorList>
            <consortium name="US DOE Joint Genome Institute"/>
            <person name="Lucas S."/>
            <person name="Han J."/>
            <person name="Lapidus A."/>
            <person name="Cheng J.-F."/>
            <person name="Goodwin L."/>
            <person name="Pitluck S."/>
            <person name="Peters L."/>
            <person name="Teshima H."/>
            <person name="Detter J.C."/>
            <person name="Han C."/>
            <person name="Tapia R."/>
            <person name="Land M."/>
            <person name="Hauser L."/>
            <person name="Kyrpides N."/>
            <person name="Ivanova N."/>
            <person name="Pagani I."/>
            <person name="Kitzmiller T."/>
            <person name="Lynd L."/>
            <person name="Izquierdo J."/>
            <person name="Woyke T."/>
        </authorList>
    </citation>
    <scope>NUCLEOTIDE SEQUENCE [LARGE SCALE GENOMIC DNA]</scope>
    <source>
        <strain evidence="3">DSM 19732 / NBRC 101661 / EBR45</strain>
    </source>
</reference>
<dbReference type="Gene3D" id="3.20.20.110">
    <property type="entry name" value="Ribulose bisphosphate carboxylase, large subunit, C-terminal domain"/>
    <property type="match status" value="1"/>
</dbReference>
<dbReference type="OrthoDB" id="9770811at2"/>